<proteinExistence type="predicted"/>
<dbReference type="PROSITE" id="PS50972">
    <property type="entry name" value="PTERIN_BINDING"/>
    <property type="match status" value="1"/>
</dbReference>
<name>A0A0M3IPB2_ASCLU</name>
<dbReference type="InterPro" id="IPR000489">
    <property type="entry name" value="Pterin-binding_dom"/>
</dbReference>
<dbReference type="InterPro" id="IPR055167">
    <property type="entry name" value="Rootletin-like_CC"/>
</dbReference>
<accession>A0A0M3IPB2</accession>
<evidence type="ECO:0000313" key="5">
    <source>
        <dbReference type="WBParaSite" id="ALUE_0002059001-mRNA-1"/>
    </source>
</evidence>
<evidence type="ECO:0000259" key="3">
    <source>
        <dbReference type="PROSITE" id="PS50972"/>
    </source>
</evidence>
<evidence type="ECO:0000313" key="4">
    <source>
        <dbReference type="Proteomes" id="UP000036681"/>
    </source>
</evidence>
<feature type="coiled-coil region" evidence="2">
    <location>
        <begin position="203"/>
        <end position="237"/>
    </location>
</feature>
<dbReference type="AlphaFoldDB" id="A0A0M3IPB2"/>
<organism evidence="4 5">
    <name type="scientific">Ascaris lumbricoides</name>
    <name type="common">Giant roundworm</name>
    <dbReference type="NCBI Taxonomy" id="6252"/>
    <lineage>
        <taxon>Eukaryota</taxon>
        <taxon>Metazoa</taxon>
        <taxon>Ecdysozoa</taxon>
        <taxon>Nematoda</taxon>
        <taxon>Chromadorea</taxon>
        <taxon>Rhabditida</taxon>
        <taxon>Spirurina</taxon>
        <taxon>Ascaridomorpha</taxon>
        <taxon>Ascaridoidea</taxon>
        <taxon>Ascarididae</taxon>
        <taxon>Ascaris</taxon>
    </lineage>
</organism>
<dbReference type="GO" id="GO:0042558">
    <property type="term" value="P:pteridine-containing compound metabolic process"/>
    <property type="evidence" value="ECO:0007669"/>
    <property type="project" value="InterPro"/>
</dbReference>
<evidence type="ECO:0000256" key="2">
    <source>
        <dbReference type="SAM" id="Coils"/>
    </source>
</evidence>
<keyword evidence="1 2" id="KW-0175">Coiled coil</keyword>
<feature type="domain" description="Pterin-binding" evidence="3">
    <location>
        <begin position="423"/>
        <end position="482"/>
    </location>
</feature>
<feature type="coiled-coil region" evidence="2">
    <location>
        <begin position="329"/>
        <end position="424"/>
    </location>
</feature>
<sequence>MLCSHCCLSKSALIAAYALKLEPSKDSFSTEGGLSSDVSRRVTRTIVTRTNYGTSGTEANLSLGPRGHSQFGMVFHVKSLSFANLNLRSGPYALKLEPSKDSFSTEGGLSSDVSRRVTRTIVTRTNYGTSGTEANLSLGFKIKFRAGVTADATFFDSTDAVTADVLLASSDVHSSSISSAQLDRAHDDLSSFKRRIDANTEEQREHADVMASLQRKVEEYRRRIADIESQIANQRSDERVTFNITEVGGETWTPEVRGLGAEYELASRLDDERRKFVEEYRRRIADIESQIASQRSDERVTFNITEVGGETWTPEVRGLGAEYELASRLDDERRKNEELRLMNAQLHSEIQRLQQQYDFNLKEKERSYQIRERNLAQYLSEEQKKMMDLWAELQLVRRQCAEFKDQTERDLENQRNEFVKVMRNVGGVARQLNLSVFEDSTTEGGTVINQDTVLMEALKRFREQQTIPAGASIEDYNALMKK</sequence>
<evidence type="ECO:0000256" key="1">
    <source>
        <dbReference type="ARBA" id="ARBA00023054"/>
    </source>
</evidence>
<dbReference type="Pfam" id="PF15035">
    <property type="entry name" value="Rootletin"/>
    <property type="match status" value="2"/>
</dbReference>
<dbReference type="WBParaSite" id="ALUE_0002059001-mRNA-1">
    <property type="protein sequence ID" value="ALUE_0002059001-mRNA-1"/>
    <property type="gene ID" value="ALUE_0002059001"/>
</dbReference>
<protein>
    <submittedName>
        <fullName evidence="5">Pterin-binding domain-containing protein</fullName>
    </submittedName>
</protein>
<keyword evidence="4" id="KW-1185">Reference proteome</keyword>
<reference evidence="5" key="1">
    <citation type="submission" date="2017-02" db="UniProtKB">
        <authorList>
            <consortium name="WormBaseParasite"/>
        </authorList>
    </citation>
    <scope>IDENTIFICATION</scope>
</reference>
<dbReference type="Proteomes" id="UP000036681">
    <property type="component" value="Unplaced"/>
</dbReference>